<dbReference type="Gene3D" id="3.30.70.1060">
    <property type="entry name" value="Dimeric alpha+beta barrel"/>
    <property type="match status" value="1"/>
</dbReference>
<dbReference type="InterPro" id="IPR005545">
    <property type="entry name" value="YCII"/>
</dbReference>
<keyword evidence="2" id="KW-0732">Signal</keyword>
<dbReference type="AlphaFoldDB" id="A0A511NGI2"/>
<evidence type="ECO:0000313" key="5">
    <source>
        <dbReference type="Proteomes" id="UP000321245"/>
    </source>
</evidence>
<accession>A0A511NGI2</accession>
<proteinExistence type="inferred from homology"/>
<dbReference type="GeneID" id="84650577"/>
<comment type="caution">
    <text evidence="4">The sequence shown here is derived from an EMBL/GenBank/DDBJ whole genome shotgun (WGS) entry which is preliminary data.</text>
</comment>
<dbReference type="RefSeq" id="WP_019975922.1">
    <property type="nucleotide sequence ID" value="NZ_BJXC01000006.1"/>
</dbReference>
<dbReference type="SUPFAM" id="SSF54909">
    <property type="entry name" value="Dimeric alpha+beta barrel"/>
    <property type="match status" value="1"/>
</dbReference>
<reference evidence="4 5" key="1">
    <citation type="submission" date="2019-07" db="EMBL/GenBank/DDBJ databases">
        <title>Whole genome shotgun sequence of Empedobacter brevis NBRC 14943.</title>
        <authorList>
            <person name="Hosoyama A."/>
            <person name="Uohara A."/>
            <person name="Ohji S."/>
            <person name="Ichikawa N."/>
        </authorList>
    </citation>
    <scope>NUCLEOTIDE SEQUENCE [LARGE SCALE GENOMIC DNA]</scope>
    <source>
        <strain evidence="4 5">NBRC 14943</strain>
    </source>
</reference>
<dbReference type="OrthoDB" id="8481699at2"/>
<dbReference type="Proteomes" id="UP000321245">
    <property type="component" value="Unassembled WGS sequence"/>
</dbReference>
<comment type="similarity">
    <text evidence="1">Belongs to the YciI family.</text>
</comment>
<organism evidence="4 5">
    <name type="scientific">Empedobacter brevis NBRC 14943 = ATCC 43319</name>
    <dbReference type="NCBI Taxonomy" id="1218108"/>
    <lineage>
        <taxon>Bacteria</taxon>
        <taxon>Pseudomonadati</taxon>
        <taxon>Bacteroidota</taxon>
        <taxon>Flavobacteriia</taxon>
        <taxon>Flavobacteriales</taxon>
        <taxon>Weeksellaceae</taxon>
        <taxon>Empedobacter</taxon>
    </lineage>
</organism>
<evidence type="ECO:0000256" key="2">
    <source>
        <dbReference type="SAM" id="SignalP"/>
    </source>
</evidence>
<name>A0A511NGI2_9FLAO</name>
<sequence length="152" mass="17522">MKKYCILFLFIFSVALSAQTTNKNYDENLAKELRADDYGMKSYFLVILKTGPNQSTDKNLIAEKFRGHMENINRLVKDKKLVVAGPMGKNEKNYRGIFIFQDVASMEEMQHILQTDPAVEAKLLDVEIYNWYGSAALPVYLETSDKIWKENP</sequence>
<dbReference type="STRING" id="1218108.GCA_000382425_02448"/>
<feature type="domain" description="YCII-related" evidence="3">
    <location>
        <begin position="50"/>
        <end position="131"/>
    </location>
</feature>
<protein>
    <recommendedName>
        <fullName evidence="3">YCII-related domain-containing protein</fullName>
    </recommendedName>
</protein>
<gene>
    <name evidence="4" type="ORF">EB1_11510</name>
</gene>
<evidence type="ECO:0000256" key="1">
    <source>
        <dbReference type="ARBA" id="ARBA00007689"/>
    </source>
</evidence>
<dbReference type="Pfam" id="PF03795">
    <property type="entry name" value="YCII"/>
    <property type="match status" value="1"/>
</dbReference>
<keyword evidence="5" id="KW-1185">Reference proteome</keyword>
<feature type="signal peptide" evidence="2">
    <location>
        <begin position="1"/>
        <end position="20"/>
    </location>
</feature>
<dbReference type="InterPro" id="IPR011008">
    <property type="entry name" value="Dimeric_a/b-barrel"/>
</dbReference>
<feature type="chain" id="PRO_5021766740" description="YCII-related domain-containing protein" evidence="2">
    <location>
        <begin position="21"/>
        <end position="152"/>
    </location>
</feature>
<evidence type="ECO:0000259" key="3">
    <source>
        <dbReference type="Pfam" id="PF03795"/>
    </source>
</evidence>
<dbReference type="EMBL" id="BJXC01000006">
    <property type="protein sequence ID" value="GEM51361.1"/>
    <property type="molecule type" value="Genomic_DNA"/>
</dbReference>
<evidence type="ECO:0000313" key="4">
    <source>
        <dbReference type="EMBL" id="GEM51361.1"/>
    </source>
</evidence>